<dbReference type="GO" id="GO:0006423">
    <property type="term" value="P:cysteinyl-tRNA aminoacylation"/>
    <property type="evidence" value="ECO:0007669"/>
    <property type="project" value="InterPro"/>
</dbReference>
<keyword evidence="9" id="KW-0648">Protein biosynthesis</keyword>
<evidence type="ECO:0000256" key="2">
    <source>
        <dbReference type="ARBA" id="ARBA00005594"/>
    </source>
</evidence>
<dbReference type="Gene3D" id="3.40.50.620">
    <property type="entry name" value="HUPs"/>
    <property type="match status" value="1"/>
</dbReference>
<accession>A0AAJ6VZJ9</accession>
<reference evidence="21" key="1">
    <citation type="submission" date="2025-08" db="UniProtKB">
        <authorList>
            <consortium name="RefSeq"/>
        </authorList>
    </citation>
    <scope>IDENTIFICATION</scope>
</reference>
<evidence type="ECO:0000259" key="19">
    <source>
        <dbReference type="Pfam" id="PF01406"/>
    </source>
</evidence>
<dbReference type="GeneID" id="100902221"/>
<dbReference type="KEGG" id="goe:100902221"/>
<dbReference type="GO" id="GO:0005524">
    <property type="term" value="F:ATP binding"/>
    <property type="evidence" value="ECO:0007669"/>
    <property type="project" value="UniProtKB-KW"/>
</dbReference>
<comment type="catalytic activity">
    <reaction evidence="16">
        <text>S-sulfanyl-L-cysteine + L-cysteine = S-disulfanyl-L-cysteine + L-alanine</text>
        <dbReference type="Rhea" id="RHEA:78627"/>
        <dbReference type="ChEBI" id="CHEBI:35235"/>
        <dbReference type="ChEBI" id="CHEBI:57972"/>
        <dbReference type="ChEBI" id="CHEBI:58591"/>
        <dbReference type="ChEBI" id="CHEBI:229465"/>
    </reaction>
    <physiologicalReaction direction="left-to-right" evidence="16">
        <dbReference type="Rhea" id="RHEA:78628"/>
    </physiologicalReaction>
</comment>
<evidence type="ECO:0000256" key="10">
    <source>
        <dbReference type="ARBA" id="ARBA00023146"/>
    </source>
</evidence>
<keyword evidence="8" id="KW-0067">ATP-binding</keyword>
<dbReference type="Gene3D" id="1.20.120.1910">
    <property type="entry name" value="Cysteine-tRNA ligase, C-terminal anti-codon recognition domain"/>
    <property type="match status" value="1"/>
</dbReference>
<evidence type="ECO:0000256" key="6">
    <source>
        <dbReference type="ARBA" id="ARBA00022741"/>
    </source>
</evidence>
<comment type="catalytic activity">
    <reaction evidence="17">
        <text>S-sulfanyl-L-cysteine + tRNA(Cys) + ATP = (S)-sulfanyl-L-cysteinyl-tRNA(Cys) + AMP + diphosphate</text>
        <dbReference type="Rhea" id="RHEA:78647"/>
        <dbReference type="Rhea" id="RHEA-COMP:9661"/>
        <dbReference type="Rhea" id="RHEA-COMP:19119"/>
        <dbReference type="ChEBI" id="CHEBI:30616"/>
        <dbReference type="ChEBI" id="CHEBI:33019"/>
        <dbReference type="ChEBI" id="CHEBI:58591"/>
        <dbReference type="ChEBI" id="CHEBI:78442"/>
        <dbReference type="ChEBI" id="CHEBI:229520"/>
        <dbReference type="ChEBI" id="CHEBI:456215"/>
    </reaction>
    <physiologicalReaction direction="left-to-right" evidence="17">
        <dbReference type="Rhea" id="RHEA:78648"/>
    </physiologicalReaction>
</comment>
<organism evidence="20 21">
    <name type="scientific">Galendromus occidentalis</name>
    <name type="common">western predatory mite</name>
    <dbReference type="NCBI Taxonomy" id="34638"/>
    <lineage>
        <taxon>Eukaryota</taxon>
        <taxon>Metazoa</taxon>
        <taxon>Ecdysozoa</taxon>
        <taxon>Arthropoda</taxon>
        <taxon>Chelicerata</taxon>
        <taxon>Arachnida</taxon>
        <taxon>Acari</taxon>
        <taxon>Parasitiformes</taxon>
        <taxon>Mesostigmata</taxon>
        <taxon>Gamasina</taxon>
        <taxon>Phytoseioidea</taxon>
        <taxon>Phytoseiidae</taxon>
        <taxon>Typhlodrominae</taxon>
        <taxon>Galendromus</taxon>
    </lineage>
</organism>
<comment type="function">
    <text evidence="12">Mitochondrial cysteine-specific aminoacyl-tRNA synthetase that catalyzes the ATP-dependent ligation of cysteine to tRNA(Cys).</text>
</comment>
<evidence type="ECO:0000256" key="13">
    <source>
        <dbReference type="ARBA" id="ARBA00045476"/>
    </source>
</evidence>
<dbReference type="PANTHER" id="PTHR10890">
    <property type="entry name" value="CYSTEINYL-TRNA SYNTHETASE"/>
    <property type="match status" value="1"/>
</dbReference>
<dbReference type="HAMAP" id="MF_00041">
    <property type="entry name" value="Cys_tRNA_synth"/>
    <property type="match status" value="1"/>
</dbReference>
<name>A0AAJ6VZJ9_9ACAR</name>
<evidence type="ECO:0000256" key="12">
    <source>
        <dbReference type="ARBA" id="ARBA00043868"/>
    </source>
</evidence>
<evidence type="ECO:0000256" key="8">
    <source>
        <dbReference type="ARBA" id="ARBA00022840"/>
    </source>
</evidence>
<dbReference type="InterPro" id="IPR014729">
    <property type="entry name" value="Rossmann-like_a/b/a_fold"/>
</dbReference>
<dbReference type="InterPro" id="IPR009080">
    <property type="entry name" value="tRNAsynth_Ia_anticodon-bd"/>
</dbReference>
<keyword evidence="6" id="KW-0547">Nucleotide-binding</keyword>
<evidence type="ECO:0000256" key="14">
    <source>
        <dbReference type="ARBA" id="ARBA00047499"/>
    </source>
</evidence>
<evidence type="ECO:0000256" key="7">
    <source>
        <dbReference type="ARBA" id="ARBA00022833"/>
    </source>
</evidence>
<evidence type="ECO:0000256" key="16">
    <source>
        <dbReference type="ARBA" id="ARBA00047731"/>
    </source>
</evidence>
<protein>
    <recommendedName>
        <fullName evidence="3">cysteine--tRNA ligase</fullName>
        <ecNumber evidence="3">6.1.1.16</ecNumber>
    </recommendedName>
    <alternativeName>
        <fullName evidence="11">Cysteinyl-tRNA synthetase</fullName>
    </alternativeName>
</protein>
<dbReference type="InterPro" id="IPR032678">
    <property type="entry name" value="tRNA-synt_1_cat_dom"/>
</dbReference>
<evidence type="ECO:0000256" key="9">
    <source>
        <dbReference type="ARBA" id="ARBA00022917"/>
    </source>
</evidence>
<dbReference type="EC" id="6.1.1.16" evidence="3"/>
<sequence>MLTSKVRRLDFGGKNLVNRVKCRIDNLRNCSITGASSAGSPKYLWKAPQGHRTDFSVYNAIAKRKTPLVLERQNVVKWYACGPTVYDHSHIGHAFCYVRFDMIRRLLENANNSVIFAMNITDIDDKIIRRSKETQRSSVDIAREFEKSFFEDLKSLQVKPPSIVLRVTENVPLIVDFIQKLLESGCAYQISDGIYFDTEKDSDYPRFRGGGDAFTSRLQDEKRHFADFVLWKFAKPQEPSWNAPFGAGRPGWHVECSAMASKIFGSSVDIHSGGKDLEFPHHENEEAQSCAYHSCSNWAKFYLHSGHVQIDSRKMSKSLGNVLSIKDYLESGTSDELRMMCLRVPYRSDIHYSDELHARAKKNLAILKSILTDCEDYLRGKFRADVNEEKLLQNLFLTKLKVEESFRDDFDFSEATTAVLDLVQMLGAELQETDAHSSTAYVAVSSLKDFIRLYFDVLGVRLGRETQESGNVDRAEDVVHTCMNFRCDVRSAALAMKSDERLNILKLCDGFREDLKAKGIVVRDKRT</sequence>
<keyword evidence="4 21" id="KW-0436">Ligase</keyword>
<evidence type="ECO:0000256" key="18">
    <source>
        <dbReference type="ARBA" id="ARBA00049046"/>
    </source>
</evidence>
<keyword evidence="10" id="KW-0030">Aminoacyl-tRNA synthetase</keyword>
<dbReference type="GO" id="GO:0004817">
    <property type="term" value="F:cysteine-tRNA ligase activity"/>
    <property type="evidence" value="ECO:0007669"/>
    <property type="project" value="UniProtKB-EC"/>
</dbReference>
<feature type="domain" description="tRNA synthetases class I catalytic" evidence="19">
    <location>
        <begin position="72"/>
        <end position="361"/>
    </location>
</feature>
<comment type="similarity">
    <text evidence="2">Belongs to the class-I aminoacyl-tRNA synthetase family.</text>
</comment>
<evidence type="ECO:0000256" key="17">
    <source>
        <dbReference type="ARBA" id="ARBA00048609"/>
    </source>
</evidence>
<comment type="catalytic activity">
    <reaction evidence="18">
        <text>tRNA(Cys) + L-cysteine + ATP = L-cysteinyl-tRNA(Cys) + AMP + diphosphate</text>
        <dbReference type="Rhea" id="RHEA:17773"/>
        <dbReference type="Rhea" id="RHEA-COMP:9661"/>
        <dbReference type="Rhea" id="RHEA-COMP:9679"/>
        <dbReference type="ChEBI" id="CHEBI:30616"/>
        <dbReference type="ChEBI" id="CHEBI:33019"/>
        <dbReference type="ChEBI" id="CHEBI:35235"/>
        <dbReference type="ChEBI" id="CHEBI:78442"/>
        <dbReference type="ChEBI" id="CHEBI:78517"/>
        <dbReference type="ChEBI" id="CHEBI:456215"/>
        <dbReference type="EC" id="6.1.1.16"/>
    </reaction>
    <physiologicalReaction direction="right-to-left" evidence="18">
        <dbReference type="Rhea" id="RHEA:17775"/>
    </physiologicalReaction>
</comment>
<keyword evidence="5" id="KW-0479">Metal-binding</keyword>
<dbReference type="InterPro" id="IPR024909">
    <property type="entry name" value="Cys-tRNA/MSH_ligase"/>
</dbReference>
<dbReference type="InterPro" id="IPR015803">
    <property type="entry name" value="Cys-tRNA-ligase"/>
</dbReference>
<evidence type="ECO:0000256" key="4">
    <source>
        <dbReference type="ARBA" id="ARBA00022598"/>
    </source>
</evidence>
<comment type="catalytic activity">
    <reaction evidence="15">
        <text>2 L-cysteine = S-sulfanyl-L-cysteine + L-alanine</text>
        <dbReference type="Rhea" id="RHEA:78543"/>
        <dbReference type="ChEBI" id="CHEBI:35235"/>
        <dbReference type="ChEBI" id="CHEBI:57972"/>
        <dbReference type="ChEBI" id="CHEBI:58591"/>
    </reaction>
    <physiologicalReaction direction="left-to-right" evidence="15">
        <dbReference type="Rhea" id="RHEA:78544"/>
    </physiologicalReaction>
</comment>
<evidence type="ECO:0000256" key="1">
    <source>
        <dbReference type="ARBA" id="ARBA00001947"/>
    </source>
</evidence>
<dbReference type="CDD" id="cd00672">
    <property type="entry name" value="CysRS_core"/>
    <property type="match status" value="1"/>
</dbReference>
<evidence type="ECO:0000256" key="15">
    <source>
        <dbReference type="ARBA" id="ARBA00047548"/>
    </source>
</evidence>
<comment type="function">
    <text evidence="13">In addition to its role as an aminoacyl-tRNA synthetase, has also cysteine persulfide synthase activity. Produces reactive persulfide species such as cysteine persulfide (CysSSH) from substrate cysteine and mediate direct incorporation of CysSSH into proteins during translations, resulting in protein persulfides and polysulfides. CysSSHs behave as potent antioxidants and cellular protectants.</text>
</comment>
<dbReference type="RefSeq" id="XP_003745635.1">
    <property type="nucleotide sequence ID" value="XM_003745587.2"/>
</dbReference>
<evidence type="ECO:0000256" key="11">
    <source>
        <dbReference type="ARBA" id="ARBA00031499"/>
    </source>
</evidence>
<dbReference type="SUPFAM" id="SSF47323">
    <property type="entry name" value="Anticodon-binding domain of a subclass of class I aminoacyl-tRNA synthetases"/>
    <property type="match status" value="1"/>
</dbReference>
<evidence type="ECO:0000313" key="20">
    <source>
        <dbReference type="Proteomes" id="UP000694867"/>
    </source>
</evidence>
<dbReference type="Pfam" id="PF01406">
    <property type="entry name" value="tRNA-synt_1e"/>
    <property type="match status" value="1"/>
</dbReference>
<keyword evidence="7" id="KW-0862">Zinc</keyword>
<gene>
    <name evidence="21" type="primary">LOC100902221</name>
</gene>
<dbReference type="SUPFAM" id="SSF52374">
    <property type="entry name" value="Nucleotidylyl transferase"/>
    <property type="match status" value="1"/>
</dbReference>
<evidence type="ECO:0000256" key="5">
    <source>
        <dbReference type="ARBA" id="ARBA00022723"/>
    </source>
</evidence>
<evidence type="ECO:0000256" key="3">
    <source>
        <dbReference type="ARBA" id="ARBA00012832"/>
    </source>
</evidence>
<dbReference type="GO" id="GO:0005737">
    <property type="term" value="C:cytoplasm"/>
    <property type="evidence" value="ECO:0007669"/>
    <property type="project" value="TreeGrafter"/>
</dbReference>
<keyword evidence="20" id="KW-1185">Reference proteome</keyword>
<dbReference type="NCBIfam" id="TIGR00435">
    <property type="entry name" value="cysS"/>
    <property type="match status" value="1"/>
</dbReference>
<comment type="cofactor">
    <cofactor evidence="1">
        <name>Zn(2+)</name>
        <dbReference type="ChEBI" id="CHEBI:29105"/>
    </cofactor>
</comment>
<dbReference type="Proteomes" id="UP000694867">
    <property type="component" value="Unplaced"/>
</dbReference>
<evidence type="ECO:0000313" key="21">
    <source>
        <dbReference type="RefSeq" id="XP_003745635.1"/>
    </source>
</evidence>
<proteinExistence type="inferred from homology"/>
<dbReference type="PRINTS" id="PR00983">
    <property type="entry name" value="TRNASYNTHCYS"/>
</dbReference>
<dbReference type="GO" id="GO:0046872">
    <property type="term" value="F:metal ion binding"/>
    <property type="evidence" value="ECO:0007669"/>
    <property type="project" value="UniProtKB-KW"/>
</dbReference>
<comment type="catalytic activity">
    <reaction evidence="14">
        <text>S-disulfanyl-L-cysteine + tRNA(Cys) + ATP = (S)-disulfanyl-L-cysteinyl-tRNA(Cys) + AMP + diphosphate</text>
        <dbReference type="Rhea" id="RHEA:78651"/>
        <dbReference type="Rhea" id="RHEA-COMP:9661"/>
        <dbReference type="Rhea" id="RHEA-COMP:19120"/>
        <dbReference type="ChEBI" id="CHEBI:30616"/>
        <dbReference type="ChEBI" id="CHEBI:33019"/>
        <dbReference type="ChEBI" id="CHEBI:78442"/>
        <dbReference type="ChEBI" id="CHEBI:229465"/>
        <dbReference type="ChEBI" id="CHEBI:229521"/>
        <dbReference type="ChEBI" id="CHEBI:456215"/>
    </reaction>
    <physiologicalReaction direction="left-to-right" evidence="14">
        <dbReference type="Rhea" id="RHEA:78652"/>
    </physiologicalReaction>
</comment>
<dbReference type="AlphaFoldDB" id="A0AAJ6VZJ9"/>
<dbReference type="PANTHER" id="PTHR10890:SF27">
    <property type="entry name" value="CYSTEINE--TRNA LIGASE, MITOCHONDRIAL-RELATED"/>
    <property type="match status" value="1"/>
</dbReference>